<keyword evidence="3" id="KW-1003">Cell membrane</keyword>
<dbReference type="GO" id="GO:0050906">
    <property type="term" value="P:detection of stimulus involved in sensory perception"/>
    <property type="evidence" value="ECO:0007669"/>
    <property type="project" value="UniProtKB-ARBA"/>
</dbReference>
<sequence length="446" mass="51237">MKLLHEKEVDMAVAFIPILPELLPYCSYGPILGFTDISVILKRPRVSAVGSGLLAPFSTPVWICILISLIIYGPVIFYFTSYRSRLFGGIKQDTFTLYGSIWFSYGALLKQGTAYAPINNSTRLVFATWFLFITIITSFYTANLTAFLTLSEFTLRIKSVEDIVNTGTYWTAQKQHIVDYALKAGHAGTLEELKYSLKYDYGQFVDVPWETKAQEIEKIARTDQVFITEMNLIDTIIHKDYMMRTHMNIIEKRRCTLVMVPQQLYRQNRAFAYQPKSPVQEKIDQQLLHLIETGIIMHMESIPLPIVRYCPLDLQSKERQLSNDDLSLTYKVIATGYAIAIFVYVIEMIQRWTNYGFCSCFEEACPCCQNRTIIVPQERPRIPTAPAAPFTIAIPKDPVRKSSNNPDIARKEVFNGRDYWMITQQDGFKRLVPIRSPSAMLFQYTS</sequence>
<keyword evidence="7 11" id="KW-0675">Receptor</keyword>
<proteinExistence type="evidence at transcript level"/>
<comment type="subcellular location">
    <subcellularLocation>
        <location evidence="1">Cell membrane</location>
        <topology evidence="1">Multi-pass membrane protein</topology>
    </subcellularLocation>
</comment>
<evidence type="ECO:0000259" key="10">
    <source>
        <dbReference type="Pfam" id="PF00060"/>
    </source>
</evidence>
<evidence type="ECO:0000256" key="3">
    <source>
        <dbReference type="ARBA" id="ARBA00022475"/>
    </source>
</evidence>
<evidence type="ECO:0000256" key="5">
    <source>
        <dbReference type="ARBA" id="ARBA00022989"/>
    </source>
</evidence>
<feature type="domain" description="Ionotropic glutamate receptor C-terminal" evidence="10">
    <location>
        <begin position="59"/>
        <end position="307"/>
    </location>
</feature>
<dbReference type="InterPro" id="IPR052192">
    <property type="entry name" value="Insect_Ionotropic_Sensory_Rcpt"/>
</dbReference>
<evidence type="ECO:0000256" key="4">
    <source>
        <dbReference type="ARBA" id="ARBA00022692"/>
    </source>
</evidence>
<keyword evidence="6 9" id="KW-0472">Membrane</keyword>
<dbReference type="PANTHER" id="PTHR42643">
    <property type="entry name" value="IONOTROPIC RECEPTOR 20A-RELATED"/>
    <property type="match status" value="1"/>
</dbReference>
<comment type="similarity">
    <text evidence="2">Belongs to the glutamate-gated ion channel (TC 1.A.10.1) family.</text>
</comment>
<reference evidence="11" key="1">
    <citation type="journal article" date="2017" name="Comp. Biochem. Physiol. Part D Genomics Proteomics">
        <title>Candidate chemosensory genes identified in the endoparasitoid Meteorus pulchricornis (Hymenoptera: Braconidae) by antennal transcriptome analysis.</title>
        <authorList>
            <person name="Sheng S."/>
            <person name="Liao C.W."/>
            <person name="Zheng Y."/>
            <person name="Zhou Y."/>
            <person name="Xu Y."/>
            <person name="Song W.M."/>
            <person name="He P."/>
            <person name="Zhang J."/>
            <person name="Wu F.A."/>
        </authorList>
    </citation>
    <scope>NUCLEOTIDE SEQUENCE</scope>
    <source>
        <strain evidence="11">Zhenjiang</strain>
    </source>
</reference>
<feature type="transmembrane region" description="Helical" evidence="9">
    <location>
        <begin position="328"/>
        <end position="346"/>
    </location>
</feature>
<name>A0A1S5VFU0_9HYME</name>
<evidence type="ECO:0000313" key="11">
    <source>
        <dbReference type="EMBL" id="AQN78504.1"/>
    </source>
</evidence>
<keyword evidence="5 9" id="KW-1133">Transmembrane helix</keyword>
<dbReference type="PANTHER" id="PTHR42643:SF24">
    <property type="entry name" value="IONOTROPIC RECEPTOR 60A"/>
    <property type="match status" value="1"/>
</dbReference>
<dbReference type="SUPFAM" id="SSF53850">
    <property type="entry name" value="Periplasmic binding protein-like II"/>
    <property type="match status" value="1"/>
</dbReference>
<dbReference type="EMBL" id="KY445569">
    <property type="protein sequence ID" value="AQN78504.1"/>
    <property type="molecule type" value="mRNA"/>
</dbReference>
<dbReference type="InterPro" id="IPR001320">
    <property type="entry name" value="Iontro_rcpt_C"/>
</dbReference>
<evidence type="ECO:0000256" key="9">
    <source>
        <dbReference type="SAM" id="Phobius"/>
    </source>
</evidence>
<evidence type="ECO:0000256" key="7">
    <source>
        <dbReference type="ARBA" id="ARBA00023170"/>
    </source>
</evidence>
<feature type="transmembrane region" description="Helical" evidence="9">
    <location>
        <begin position="53"/>
        <end position="79"/>
    </location>
</feature>
<evidence type="ECO:0000256" key="8">
    <source>
        <dbReference type="ARBA" id="ARBA00023180"/>
    </source>
</evidence>
<evidence type="ECO:0000256" key="6">
    <source>
        <dbReference type="ARBA" id="ARBA00023136"/>
    </source>
</evidence>
<accession>A0A1S5VFU0</accession>
<dbReference type="GO" id="GO:0015276">
    <property type="term" value="F:ligand-gated monoatomic ion channel activity"/>
    <property type="evidence" value="ECO:0007669"/>
    <property type="project" value="InterPro"/>
</dbReference>
<evidence type="ECO:0000256" key="1">
    <source>
        <dbReference type="ARBA" id="ARBA00004651"/>
    </source>
</evidence>
<dbReference type="Pfam" id="PF00060">
    <property type="entry name" value="Lig_chan"/>
    <property type="match status" value="1"/>
</dbReference>
<keyword evidence="8" id="KW-0325">Glycoprotein</keyword>
<dbReference type="Gene3D" id="1.10.287.70">
    <property type="match status" value="1"/>
</dbReference>
<dbReference type="AlphaFoldDB" id="A0A1S5VFU0"/>
<keyword evidence="4 9" id="KW-0812">Transmembrane</keyword>
<dbReference type="GO" id="GO:0005886">
    <property type="term" value="C:plasma membrane"/>
    <property type="evidence" value="ECO:0007669"/>
    <property type="project" value="UniProtKB-SubCell"/>
</dbReference>
<protein>
    <submittedName>
        <fullName evidence="11">Ionotropic receptor 76b</fullName>
    </submittedName>
</protein>
<evidence type="ECO:0000256" key="2">
    <source>
        <dbReference type="ARBA" id="ARBA00008685"/>
    </source>
</evidence>
<feature type="transmembrane region" description="Helical" evidence="9">
    <location>
        <begin position="22"/>
        <end position="41"/>
    </location>
</feature>
<organism evidence="11">
    <name type="scientific">Meteorus pulchricornis</name>
    <dbReference type="NCBI Taxonomy" id="51522"/>
    <lineage>
        <taxon>Eukaryota</taxon>
        <taxon>Metazoa</taxon>
        <taxon>Ecdysozoa</taxon>
        <taxon>Arthropoda</taxon>
        <taxon>Hexapoda</taxon>
        <taxon>Insecta</taxon>
        <taxon>Pterygota</taxon>
        <taxon>Neoptera</taxon>
        <taxon>Endopterygota</taxon>
        <taxon>Hymenoptera</taxon>
        <taxon>Apocrita</taxon>
        <taxon>Ichneumonoidea</taxon>
        <taxon>Braconidae</taxon>
        <taxon>Meteorinae</taxon>
        <taxon>Meteorus</taxon>
    </lineage>
</organism>
<feature type="transmembrane region" description="Helical" evidence="9">
    <location>
        <begin position="126"/>
        <end position="150"/>
    </location>
</feature>